<gene>
    <name evidence="3" type="ORF">CDL15_Pgr024130</name>
    <name evidence="4" type="ORF">CRG98_017635</name>
</gene>
<evidence type="ECO:0000256" key="2">
    <source>
        <dbReference type="SAM" id="Phobius"/>
    </source>
</evidence>
<name>A0A218XYN1_PUNGR</name>
<feature type="transmembrane region" description="Helical" evidence="2">
    <location>
        <begin position="12"/>
        <end position="35"/>
    </location>
</feature>
<comment type="caution">
    <text evidence="3">The sequence shown here is derived from an EMBL/GenBank/DDBJ whole genome shotgun (WGS) entry which is preliminary data.</text>
</comment>
<feature type="region of interest" description="Disordered" evidence="1">
    <location>
        <begin position="81"/>
        <end position="102"/>
    </location>
</feature>
<accession>A0A218XYN1</accession>
<reference evidence="5" key="1">
    <citation type="journal article" date="2017" name="Plant J.">
        <title>The pomegranate (Punica granatum L.) genome and the genomics of punicalagin biosynthesis.</title>
        <authorList>
            <person name="Qin G."/>
            <person name="Xu C."/>
            <person name="Ming R."/>
            <person name="Tang H."/>
            <person name="Guyot R."/>
            <person name="Kramer E.M."/>
            <person name="Hu Y."/>
            <person name="Yi X."/>
            <person name="Qi Y."/>
            <person name="Xu X."/>
            <person name="Gao Z."/>
            <person name="Pan H."/>
            <person name="Jian J."/>
            <person name="Tian Y."/>
            <person name="Yue Z."/>
            <person name="Xu Y."/>
        </authorList>
    </citation>
    <scope>NUCLEOTIDE SEQUENCE [LARGE SCALE GENOMIC DNA]</scope>
    <source>
        <strain evidence="5">cv. Dabenzi</strain>
    </source>
</reference>
<sequence length="173" mass="18683">MVGPNSPYVIDHVGLVPLITIGLLLSATAIVALCARHSGQVKRCPAPVPDASTKSTSGLNLAAPKSPRPYHITKQLEASMSKKGMIPTSKKKEINGESRTHEEIKDEDMEGFGEGGVWQKSILMGEKCQPPEFSGAIYYDSQGNQLPEPLPRSPMAIPLPSYFSIAIEKEPTK</sequence>
<protein>
    <submittedName>
        <fullName evidence="3">Uncharacterized protein</fullName>
    </submittedName>
</protein>
<evidence type="ECO:0000313" key="6">
    <source>
        <dbReference type="Proteomes" id="UP000233551"/>
    </source>
</evidence>
<dbReference type="PANTHER" id="PTHR33237:SF46">
    <property type="entry name" value="OS01G0606100 PROTEIN"/>
    <property type="match status" value="1"/>
</dbReference>
<evidence type="ECO:0000256" key="1">
    <source>
        <dbReference type="SAM" id="MobiDB-lite"/>
    </source>
</evidence>
<dbReference type="STRING" id="22663.A0A218XYN1"/>
<dbReference type="Proteomes" id="UP000197138">
    <property type="component" value="Unassembled WGS sequence"/>
</dbReference>
<keyword evidence="2" id="KW-0812">Transmembrane</keyword>
<evidence type="ECO:0000313" key="4">
    <source>
        <dbReference type="EMBL" id="PKI61909.1"/>
    </source>
</evidence>
<organism evidence="3 5">
    <name type="scientific">Punica granatum</name>
    <name type="common">Pomegranate</name>
    <dbReference type="NCBI Taxonomy" id="22663"/>
    <lineage>
        <taxon>Eukaryota</taxon>
        <taxon>Viridiplantae</taxon>
        <taxon>Streptophyta</taxon>
        <taxon>Embryophyta</taxon>
        <taxon>Tracheophyta</taxon>
        <taxon>Spermatophyta</taxon>
        <taxon>Magnoliopsida</taxon>
        <taxon>eudicotyledons</taxon>
        <taxon>Gunneridae</taxon>
        <taxon>Pentapetalae</taxon>
        <taxon>rosids</taxon>
        <taxon>malvids</taxon>
        <taxon>Myrtales</taxon>
        <taxon>Lythraceae</taxon>
        <taxon>Punica</taxon>
    </lineage>
</organism>
<proteinExistence type="predicted"/>
<keyword evidence="6" id="KW-1185">Reference proteome</keyword>
<reference evidence="4 6" key="3">
    <citation type="submission" date="2017-11" db="EMBL/GenBank/DDBJ databases">
        <title>De-novo sequencing of pomegranate (Punica granatum L.) genome.</title>
        <authorList>
            <person name="Akparov Z."/>
            <person name="Amiraslanov A."/>
            <person name="Hajiyeva S."/>
            <person name="Abbasov M."/>
            <person name="Kaur K."/>
            <person name="Hamwieh A."/>
            <person name="Solovyev V."/>
            <person name="Salamov A."/>
            <person name="Braich B."/>
            <person name="Kosarev P."/>
            <person name="Mahmoud A."/>
            <person name="Hajiyev E."/>
            <person name="Babayeva S."/>
            <person name="Izzatullayeva V."/>
            <person name="Mammadov A."/>
            <person name="Mammadov A."/>
            <person name="Sharifova S."/>
            <person name="Ojaghi J."/>
            <person name="Eynullazada K."/>
            <person name="Bayramov B."/>
            <person name="Abdulazimova A."/>
            <person name="Shahmuradov I."/>
        </authorList>
    </citation>
    <scope>NUCLEOTIDE SEQUENCE [LARGE SCALE GENOMIC DNA]</scope>
    <source>
        <strain evidence="4">AG2017</strain>
        <strain evidence="6">cv. AG2017</strain>
        <tissue evidence="4">Leaf</tissue>
    </source>
</reference>
<dbReference type="PANTHER" id="PTHR33237">
    <property type="entry name" value="F2P16.13 PROTEIN-RELATED"/>
    <property type="match status" value="1"/>
</dbReference>
<evidence type="ECO:0000313" key="3">
    <source>
        <dbReference type="EMBL" id="OWM89382.1"/>
    </source>
</evidence>
<keyword evidence="2" id="KW-1133">Transmembrane helix</keyword>
<keyword evidence="2" id="KW-0472">Membrane</keyword>
<dbReference type="EMBL" id="MTKT01000666">
    <property type="protein sequence ID" value="OWM89382.1"/>
    <property type="molecule type" value="Genomic_DNA"/>
</dbReference>
<evidence type="ECO:0000313" key="5">
    <source>
        <dbReference type="Proteomes" id="UP000197138"/>
    </source>
</evidence>
<feature type="region of interest" description="Disordered" evidence="1">
    <location>
        <begin position="43"/>
        <end position="66"/>
    </location>
</feature>
<dbReference type="Proteomes" id="UP000233551">
    <property type="component" value="Unassembled WGS sequence"/>
</dbReference>
<reference evidence="3" key="2">
    <citation type="submission" date="2017-06" db="EMBL/GenBank/DDBJ databases">
        <title>The pomegranate genome and the genomics of punicalagin biosynthesis.</title>
        <authorList>
            <person name="Xu C."/>
        </authorList>
    </citation>
    <scope>NUCLEOTIDE SEQUENCE [LARGE SCALE GENOMIC DNA]</scope>
    <source>
        <tissue evidence="3">Fresh leaf</tissue>
    </source>
</reference>
<feature type="compositionally biased region" description="Basic and acidic residues" evidence="1">
    <location>
        <begin position="90"/>
        <end position="102"/>
    </location>
</feature>
<dbReference type="AlphaFoldDB" id="A0A218XYN1"/>
<dbReference type="EMBL" id="PGOL01000993">
    <property type="protein sequence ID" value="PKI61909.1"/>
    <property type="molecule type" value="Genomic_DNA"/>
</dbReference>